<evidence type="ECO:0000256" key="1">
    <source>
        <dbReference type="ARBA" id="ARBA00004127"/>
    </source>
</evidence>
<keyword evidence="9 11" id="KW-0012">Acyltransferase</keyword>
<evidence type="ECO:0000259" key="13">
    <source>
        <dbReference type="Pfam" id="PF01529"/>
    </source>
</evidence>
<keyword evidence="15" id="KW-1185">Reference proteome</keyword>
<proteinExistence type="inferred from homology"/>
<dbReference type="EMBL" id="SIDB01000002">
    <property type="protein sequence ID" value="KAI3436441.1"/>
    <property type="molecule type" value="Genomic_DNA"/>
</dbReference>
<reference evidence="14" key="1">
    <citation type="journal article" date="2019" name="Plant J.">
        <title>Chlorella vulgaris genome assembly and annotation reveals the molecular basis for metabolic acclimation to high light conditions.</title>
        <authorList>
            <person name="Cecchin M."/>
            <person name="Marcolungo L."/>
            <person name="Rossato M."/>
            <person name="Girolomoni L."/>
            <person name="Cosentino E."/>
            <person name="Cuine S."/>
            <person name="Li-Beisson Y."/>
            <person name="Delledonne M."/>
            <person name="Ballottari M."/>
        </authorList>
    </citation>
    <scope>NUCLEOTIDE SEQUENCE</scope>
    <source>
        <strain evidence="14">211/11P</strain>
    </source>
</reference>
<organism evidence="14 15">
    <name type="scientific">Chlorella vulgaris</name>
    <name type="common">Green alga</name>
    <dbReference type="NCBI Taxonomy" id="3077"/>
    <lineage>
        <taxon>Eukaryota</taxon>
        <taxon>Viridiplantae</taxon>
        <taxon>Chlorophyta</taxon>
        <taxon>core chlorophytes</taxon>
        <taxon>Trebouxiophyceae</taxon>
        <taxon>Chlorellales</taxon>
        <taxon>Chlorellaceae</taxon>
        <taxon>Chlorella clade</taxon>
        <taxon>Chlorella</taxon>
    </lineage>
</organism>
<evidence type="ECO:0000256" key="9">
    <source>
        <dbReference type="ARBA" id="ARBA00023315"/>
    </source>
</evidence>
<evidence type="ECO:0000256" key="10">
    <source>
        <dbReference type="ARBA" id="ARBA00048048"/>
    </source>
</evidence>
<dbReference type="Pfam" id="PF01529">
    <property type="entry name" value="DHHC"/>
    <property type="match status" value="1"/>
</dbReference>
<keyword evidence="6 11" id="KW-0472">Membrane</keyword>
<feature type="region of interest" description="Disordered" evidence="12">
    <location>
        <begin position="1"/>
        <end position="51"/>
    </location>
</feature>
<feature type="compositionally biased region" description="Low complexity" evidence="12">
    <location>
        <begin position="29"/>
        <end position="38"/>
    </location>
</feature>
<comment type="subcellular location">
    <subcellularLocation>
        <location evidence="1">Endomembrane system</location>
        <topology evidence="1">Multi-pass membrane protein</topology>
    </subcellularLocation>
</comment>
<evidence type="ECO:0000313" key="14">
    <source>
        <dbReference type="EMBL" id="KAI3436441.1"/>
    </source>
</evidence>
<feature type="transmembrane region" description="Helical" evidence="11">
    <location>
        <begin position="247"/>
        <end position="271"/>
    </location>
</feature>
<evidence type="ECO:0000313" key="15">
    <source>
        <dbReference type="Proteomes" id="UP001055712"/>
    </source>
</evidence>
<dbReference type="InterPro" id="IPR001594">
    <property type="entry name" value="Palmitoyltrfase_DHHC"/>
</dbReference>
<feature type="region of interest" description="Disordered" evidence="12">
    <location>
        <begin position="514"/>
        <end position="534"/>
    </location>
</feature>
<evidence type="ECO:0000256" key="12">
    <source>
        <dbReference type="SAM" id="MobiDB-lite"/>
    </source>
</evidence>
<dbReference type="PROSITE" id="PS50216">
    <property type="entry name" value="DHHC"/>
    <property type="match status" value="1"/>
</dbReference>
<reference evidence="14" key="2">
    <citation type="submission" date="2020-11" db="EMBL/GenBank/DDBJ databases">
        <authorList>
            <person name="Cecchin M."/>
            <person name="Marcolungo L."/>
            <person name="Rossato M."/>
            <person name="Girolomoni L."/>
            <person name="Cosentino E."/>
            <person name="Cuine S."/>
            <person name="Li-Beisson Y."/>
            <person name="Delledonne M."/>
            <person name="Ballottari M."/>
        </authorList>
    </citation>
    <scope>NUCLEOTIDE SEQUENCE</scope>
    <source>
        <strain evidence="14">211/11P</strain>
        <tissue evidence="14">Whole cell</tissue>
    </source>
</reference>
<feature type="transmembrane region" description="Helical" evidence="11">
    <location>
        <begin position="426"/>
        <end position="449"/>
    </location>
</feature>
<evidence type="ECO:0000256" key="2">
    <source>
        <dbReference type="ARBA" id="ARBA00008574"/>
    </source>
</evidence>
<dbReference type="GO" id="GO:0005794">
    <property type="term" value="C:Golgi apparatus"/>
    <property type="evidence" value="ECO:0007669"/>
    <property type="project" value="TreeGrafter"/>
</dbReference>
<evidence type="ECO:0000256" key="8">
    <source>
        <dbReference type="ARBA" id="ARBA00023288"/>
    </source>
</evidence>
<dbReference type="GO" id="GO:0005783">
    <property type="term" value="C:endoplasmic reticulum"/>
    <property type="evidence" value="ECO:0007669"/>
    <property type="project" value="TreeGrafter"/>
</dbReference>
<dbReference type="PANTHER" id="PTHR22883:SF43">
    <property type="entry name" value="PALMITOYLTRANSFERASE APP"/>
    <property type="match status" value="1"/>
</dbReference>
<accession>A0A9D4Z0T4</accession>
<keyword evidence="3 11" id="KW-0808">Transferase</keyword>
<comment type="domain">
    <text evidence="11">The DHHC domain is required for palmitoyltransferase activity.</text>
</comment>
<dbReference type="AlphaFoldDB" id="A0A9D4Z0T4"/>
<evidence type="ECO:0000256" key="5">
    <source>
        <dbReference type="ARBA" id="ARBA00022989"/>
    </source>
</evidence>
<gene>
    <name evidence="14" type="ORF">D9Q98_005858</name>
</gene>
<evidence type="ECO:0000256" key="4">
    <source>
        <dbReference type="ARBA" id="ARBA00022692"/>
    </source>
</evidence>
<protein>
    <recommendedName>
        <fullName evidence="11">S-acyltransferase</fullName>
        <ecNumber evidence="11">2.3.1.225</ecNumber>
    </recommendedName>
    <alternativeName>
        <fullName evidence="11">Palmitoyltransferase</fullName>
    </alternativeName>
</protein>
<keyword evidence="4 11" id="KW-0812">Transmembrane</keyword>
<comment type="catalytic activity">
    <reaction evidence="10 11">
        <text>L-cysteinyl-[protein] + hexadecanoyl-CoA = S-hexadecanoyl-L-cysteinyl-[protein] + CoA</text>
        <dbReference type="Rhea" id="RHEA:36683"/>
        <dbReference type="Rhea" id="RHEA-COMP:10131"/>
        <dbReference type="Rhea" id="RHEA-COMP:11032"/>
        <dbReference type="ChEBI" id="CHEBI:29950"/>
        <dbReference type="ChEBI" id="CHEBI:57287"/>
        <dbReference type="ChEBI" id="CHEBI:57379"/>
        <dbReference type="ChEBI" id="CHEBI:74151"/>
        <dbReference type="EC" id="2.3.1.225"/>
    </reaction>
</comment>
<evidence type="ECO:0000256" key="3">
    <source>
        <dbReference type="ARBA" id="ARBA00022679"/>
    </source>
</evidence>
<dbReference type="GO" id="GO:0019706">
    <property type="term" value="F:protein-cysteine S-palmitoyltransferase activity"/>
    <property type="evidence" value="ECO:0007669"/>
    <property type="project" value="UniProtKB-EC"/>
</dbReference>
<sequence length="604" mass="64724">MRPSLPPRPKPRASKAPASGSQGPPPPSRGSGSQPAASDSAPGPDGVTQPAVAPMAAGLAGLPPQHAAALQQAMQALASGQHPQLLQQVSSKMGIQPAQLQQTAAAIAAGSDDAIPPDVVQRAMQMQWAMRNGAAAPSNAAAAAATAAGMPPNAADGAQQGSSAADAEALLLDGEEQQGCFDLYRRAYGRHLDYIFPPVYVAFASLVLSSGLLPFWVALFLVPACMVLGVQLVLVKGAGIPAPLVPFSRLPVALVGSLEVLAVATFVLQIQPWVTDWPWRSLAFAVLAVAFLVLHYRSCKLDPGFLEAKGQPQLLAPAQRAMLAAQNPGWCYTCNIYKPIRTKHCSTCDRCVAEFDHHCPVVGNCVGVGNRRAFMGYVLALWAAELLWLQLAGHFWSRVVGSQVLHSHVLPGPLEVLSHFNSLARLYPGTLLTNVVVCFIFFGTSFLLARQALCVAGSLTTNELIMWHKYDYLQDQQRSLRNPFDDGPVSNCIQFWSEARPDWYALYVQRRQGGQPDAGQGEGQAGSSAASSSWRPPFLSVATLLRKWEQARSALHASRRAKQQRREQWMLQQYGGVTAAVAEQQGLIADGHAGCRSCEGHHHT</sequence>
<name>A0A9D4Z0T4_CHLVU</name>
<dbReference type="Proteomes" id="UP001055712">
    <property type="component" value="Unassembled WGS sequence"/>
</dbReference>
<dbReference type="OrthoDB" id="331948at2759"/>
<evidence type="ECO:0000256" key="6">
    <source>
        <dbReference type="ARBA" id="ARBA00023136"/>
    </source>
</evidence>
<dbReference type="InterPro" id="IPR039859">
    <property type="entry name" value="PFA4/ZDH16/20/ERF2-like"/>
</dbReference>
<keyword evidence="5 11" id="KW-1133">Transmembrane helix</keyword>
<dbReference type="PANTHER" id="PTHR22883">
    <property type="entry name" value="ZINC FINGER DHHC DOMAIN CONTAINING PROTEIN"/>
    <property type="match status" value="1"/>
</dbReference>
<feature type="domain" description="Palmitoyltransferase DHHC" evidence="13">
    <location>
        <begin position="328"/>
        <end position="467"/>
    </location>
</feature>
<keyword evidence="7" id="KW-0564">Palmitate</keyword>
<dbReference type="GO" id="GO:0006612">
    <property type="term" value="P:protein targeting to membrane"/>
    <property type="evidence" value="ECO:0007669"/>
    <property type="project" value="TreeGrafter"/>
</dbReference>
<comment type="similarity">
    <text evidence="2 11">Belongs to the DHHC palmitoyltransferase family.</text>
</comment>
<feature type="transmembrane region" description="Helical" evidence="11">
    <location>
        <begin position="277"/>
        <end position="296"/>
    </location>
</feature>
<feature type="transmembrane region" description="Helical" evidence="11">
    <location>
        <begin position="215"/>
        <end position="235"/>
    </location>
</feature>
<dbReference type="EC" id="2.3.1.225" evidence="11"/>
<evidence type="ECO:0000256" key="11">
    <source>
        <dbReference type="RuleBase" id="RU079119"/>
    </source>
</evidence>
<comment type="caution">
    <text evidence="14">The sequence shown here is derived from an EMBL/GenBank/DDBJ whole genome shotgun (WGS) entry which is preliminary data.</text>
</comment>
<evidence type="ECO:0000256" key="7">
    <source>
        <dbReference type="ARBA" id="ARBA00023139"/>
    </source>
</evidence>
<keyword evidence="8" id="KW-0449">Lipoprotein</keyword>
<feature type="transmembrane region" description="Helical" evidence="11">
    <location>
        <begin position="374"/>
        <end position="396"/>
    </location>
</feature>